<evidence type="ECO:0000259" key="8">
    <source>
        <dbReference type="Pfam" id="PF02326"/>
    </source>
</evidence>
<feature type="transmembrane region" description="Helical" evidence="7">
    <location>
        <begin position="13"/>
        <end position="32"/>
    </location>
</feature>
<dbReference type="GO" id="GO:0006754">
    <property type="term" value="P:ATP biosynthetic process"/>
    <property type="evidence" value="ECO:0007669"/>
    <property type="project" value="UniProtKB-KW"/>
</dbReference>
<reference evidence="9" key="1">
    <citation type="journal article" date="1999" name="J. Mol. Evol.">
        <title>Partial sequence of a sponge mitochondrial genome reveals sequence similarity to Cnidaria in cytochrome oxidase subunit II and the large ribosomal RNA subunit.</title>
        <authorList>
            <person name="Watkins R.F."/>
            <person name="Beckenbach A.T."/>
        </authorList>
    </citation>
    <scope>NUCLEOTIDE SEQUENCE</scope>
</reference>
<feature type="domain" description="ATP synthase YMF19-like N-terminal" evidence="8">
    <location>
        <begin position="2"/>
        <end position="51"/>
    </location>
</feature>
<protein>
    <submittedName>
        <fullName evidence="9">ATP synthase F0 subunit 8</fullName>
    </submittedName>
</protein>
<keyword evidence="2 7" id="KW-0812">Transmembrane</keyword>
<dbReference type="EMBL" id="AF035265">
    <property type="protein sequence ID" value="AAD02025.1"/>
    <property type="molecule type" value="Genomic_DNA"/>
</dbReference>
<dbReference type="Pfam" id="PF02326">
    <property type="entry name" value="YMF19"/>
    <property type="match status" value="1"/>
</dbReference>
<geneLocation type="mitochondrion" evidence="9"/>
<reference evidence="9" key="2">
    <citation type="submission" date="2001-03" db="EMBL/GenBank/DDBJ databases">
        <title>The rate of sequence evolution in mitochondrial genes of the Demospongiae, Calcispongiae, and Anthozoa is very low relative to the bilateral animals.</title>
        <authorList>
            <person name="Watkins R.F."/>
            <person name="Beckenbach A.T."/>
        </authorList>
    </citation>
    <scope>NUCLEOTIDE SEQUENCE</scope>
</reference>
<evidence type="ECO:0000256" key="7">
    <source>
        <dbReference type="SAM" id="Phobius"/>
    </source>
</evidence>
<sequence>MPQLEAVTFLCQYIWKLVILFVLFSILVNVILPRLQWQIVTRNQVNSIEMKKERIKLETILII</sequence>
<evidence type="ECO:0000313" key="9">
    <source>
        <dbReference type="EMBL" id="AAD02025.1"/>
    </source>
</evidence>
<keyword evidence="3 7" id="KW-1133">Transmembrane helix</keyword>
<evidence type="ECO:0000256" key="4">
    <source>
        <dbReference type="ARBA" id="ARBA00023128"/>
    </source>
</evidence>
<gene>
    <name evidence="9" type="primary">atp8</name>
</gene>
<evidence type="ECO:0000256" key="6">
    <source>
        <dbReference type="ARBA" id="ARBA00023310"/>
    </source>
</evidence>
<accession>O99360</accession>
<organism evidence="9">
    <name type="scientific">Tetilla sp.</name>
    <name type="common">in: sponges</name>
    <dbReference type="NCBI Taxonomy" id="73648"/>
    <lineage>
        <taxon>Eukaryota</taxon>
        <taxon>Metazoa</taxon>
        <taxon>Porifera</taxon>
        <taxon>Demospongiae</taxon>
        <taxon>Heteroscleromorpha</taxon>
        <taxon>Tetractinellida</taxon>
        <taxon>Spirophorina</taxon>
        <taxon>Tetillidae</taxon>
        <taxon>Tetilla</taxon>
    </lineage>
</organism>
<evidence type="ECO:0000256" key="1">
    <source>
        <dbReference type="ARBA" id="ARBA00004325"/>
    </source>
</evidence>
<evidence type="ECO:0000256" key="2">
    <source>
        <dbReference type="ARBA" id="ARBA00022692"/>
    </source>
</evidence>
<dbReference type="AlphaFoldDB" id="O99360"/>
<keyword evidence="6" id="KW-0066">ATP synthesis</keyword>
<keyword evidence="5 7" id="KW-0472">Membrane</keyword>
<proteinExistence type="predicted"/>
<dbReference type="GO" id="GO:0031966">
    <property type="term" value="C:mitochondrial membrane"/>
    <property type="evidence" value="ECO:0007669"/>
    <property type="project" value="UniProtKB-SubCell"/>
</dbReference>
<evidence type="ECO:0000256" key="3">
    <source>
        <dbReference type="ARBA" id="ARBA00022989"/>
    </source>
</evidence>
<evidence type="ECO:0000256" key="5">
    <source>
        <dbReference type="ARBA" id="ARBA00023136"/>
    </source>
</evidence>
<name>O99360_9METZ</name>
<dbReference type="InterPro" id="IPR003319">
    <property type="entry name" value="YMF19-like_N"/>
</dbReference>
<comment type="subcellular location">
    <subcellularLocation>
        <location evidence="1">Mitochondrion membrane</location>
    </subcellularLocation>
</comment>
<keyword evidence="4 9" id="KW-0496">Mitochondrion</keyword>